<keyword evidence="2" id="KW-0378">Hydrolase</keyword>
<dbReference type="GO" id="GO:0005829">
    <property type="term" value="C:cytosol"/>
    <property type="evidence" value="ECO:0007669"/>
    <property type="project" value="TreeGrafter"/>
</dbReference>
<dbReference type="Pfam" id="PF01156">
    <property type="entry name" value="IU_nuc_hydro"/>
    <property type="match status" value="1"/>
</dbReference>
<dbReference type="HOGENOM" id="CLU_036838_9_2_1"/>
<evidence type="ECO:0000256" key="2">
    <source>
        <dbReference type="ARBA" id="ARBA00022801"/>
    </source>
</evidence>
<dbReference type="GO" id="GO:0045437">
    <property type="term" value="F:uridine nucleosidase activity"/>
    <property type="evidence" value="ECO:0007669"/>
    <property type="project" value="UniProtKB-ARBA"/>
</dbReference>
<dbReference type="EMBL" id="KN824939">
    <property type="protein sequence ID" value="KIK97378.1"/>
    <property type="molecule type" value="Genomic_DNA"/>
</dbReference>
<dbReference type="InterPro" id="IPR036452">
    <property type="entry name" value="Ribo_hydro-like"/>
</dbReference>
<gene>
    <name evidence="5" type="ORF">PAXRUDRAFT_230975</name>
</gene>
<protein>
    <recommendedName>
        <fullName evidence="4">Inosine/uridine-preferring nucleoside hydrolase domain-containing protein</fullName>
    </recommendedName>
</protein>
<dbReference type="PROSITE" id="PS01247">
    <property type="entry name" value="IUNH"/>
    <property type="match status" value="1"/>
</dbReference>
<sequence length="487" mass="53444">MEGQKRTPVIIDTDPGVDDAIAILLALASPEIEILAIIVCFGNTDVHSAWLSRPSYTYSAYALLNAVWNNSSNIYKLYQAVGRQIAAHPEDKEKFPNYTPDVPPILALGPDGPLEGSRHFARYFHGRWVTYLEGGLVYTDEFCRDGLGGITERHPELNVWSVDKADGFKANFVPTTKSGVEVALALLNTWPKRSITYVALGPLTNLASLNREHHQTVNDRIGRVIIMGGALDVPGNTSPVAEFNFLADPYAAKGLLCPVVQGQGLPLERVLLVTLDVTRSHKLPFTFYIQHVDPDFDSTTNPSVATEKSPVSHFTSSFLERTREVLLDLGQDTMELHDVVAMWCAIDNPPEAFAKEHNLPSLSPGWAAAKRKFDIERTGELTRGMMVVDRRDESVHGPGVIRSQWQPFLEETYQCHGSLESTVIPAQLEAEMESEGVPSGPDGCMGHQTDHGGSIGGLVDVACVIKTPGEDALVRLLVKRVWGVDTQ</sequence>
<feature type="domain" description="Inosine/uridine-preferring nucleoside hydrolase" evidence="4">
    <location>
        <begin position="9"/>
        <end position="396"/>
    </location>
</feature>
<reference evidence="6" key="2">
    <citation type="submission" date="2015-01" db="EMBL/GenBank/DDBJ databases">
        <title>Evolutionary Origins and Diversification of the Mycorrhizal Mutualists.</title>
        <authorList>
            <consortium name="DOE Joint Genome Institute"/>
            <consortium name="Mycorrhizal Genomics Consortium"/>
            <person name="Kohler A."/>
            <person name="Kuo A."/>
            <person name="Nagy L.G."/>
            <person name="Floudas D."/>
            <person name="Copeland A."/>
            <person name="Barry K.W."/>
            <person name="Cichocki N."/>
            <person name="Veneault-Fourrey C."/>
            <person name="LaButti K."/>
            <person name="Lindquist E.A."/>
            <person name="Lipzen A."/>
            <person name="Lundell T."/>
            <person name="Morin E."/>
            <person name="Murat C."/>
            <person name="Riley R."/>
            <person name="Ohm R."/>
            <person name="Sun H."/>
            <person name="Tunlid A."/>
            <person name="Henrissat B."/>
            <person name="Grigoriev I.V."/>
            <person name="Hibbett D.S."/>
            <person name="Martin F."/>
        </authorList>
    </citation>
    <scope>NUCLEOTIDE SEQUENCE [LARGE SCALE GENOMIC DNA]</scope>
    <source>
        <strain evidence="6">Ve08.2h10</strain>
    </source>
</reference>
<reference evidence="5 6" key="1">
    <citation type="submission" date="2014-04" db="EMBL/GenBank/DDBJ databases">
        <authorList>
            <consortium name="DOE Joint Genome Institute"/>
            <person name="Kuo A."/>
            <person name="Kohler A."/>
            <person name="Jargeat P."/>
            <person name="Nagy L.G."/>
            <person name="Floudas D."/>
            <person name="Copeland A."/>
            <person name="Barry K.W."/>
            <person name="Cichocki N."/>
            <person name="Veneault-Fourrey C."/>
            <person name="LaButti K."/>
            <person name="Lindquist E.A."/>
            <person name="Lipzen A."/>
            <person name="Lundell T."/>
            <person name="Morin E."/>
            <person name="Murat C."/>
            <person name="Sun H."/>
            <person name="Tunlid A."/>
            <person name="Henrissat B."/>
            <person name="Grigoriev I.V."/>
            <person name="Hibbett D.S."/>
            <person name="Martin F."/>
            <person name="Nordberg H.P."/>
            <person name="Cantor M.N."/>
            <person name="Hua S.X."/>
        </authorList>
    </citation>
    <scope>NUCLEOTIDE SEQUENCE [LARGE SCALE GENOMIC DNA]</scope>
    <source>
        <strain evidence="5 6">Ve08.2h10</strain>
    </source>
</reference>
<keyword evidence="3" id="KW-0326">Glycosidase</keyword>
<dbReference type="SUPFAM" id="SSF53590">
    <property type="entry name" value="Nucleoside hydrolase"/>
    <property type="match status" value="1"/>
</dbReference>
<organism evidence="5 6">
    <name type="scientific">Paxillus rubicundulus Ve08.2h10</name>
    <dbReference type="NCBI Taxonomy" id="930991"/>
    <lineage>
        <taxon>Eukaryota</taxon>
        <taxon>Fungi</taxon>
        <taxon>Dikarya</taxon>
        <taxon>Basidiomycota</taxon>
        <taxon>Agaricomycotina</taxon>
        <taxon>Agaricomycetes</taxon>
        <taxon>Agaricomycetidae</taxon>
        <taxon>Boletales</taxon>
        <taxon>Paxilineae</taxon>
        <taxon>Paxillaceae</taxon>
        <taxon>Paxillus</taxon>
    </lineage>
</organism>
<dbReference type="OrthoDB" id="5783963at2759"/>
<evidence type="ECO:0000313" key="6">
    <source>
        <dbReference type="Proteomes" id="UP000054538"/>
    </source>
</evidence>
<dbReference type="InterPro" id="IPR001910">
    <property type="entry name" value="Inosine/uridine_hydrolase_dom"/>
</dbReference>
<evidence type="ECO:0000256" key="1">
    <source>
        <dbReference type="ARBA" id="ARBA00009176"/>
    </source>
</evidence>
<accession>A0A0D0DTR0</accession>
<dbReference type="Gene3D" id="3.90.245.10">
    <property type="entry name" value="Ribonucleoside hydrolase-like"/>
    <property type="match status" value="1"/>
</dbReference>
<dbReference type="InParanoid" id="A0A0D0DTR0"/>
<dbReference type="AlphaFoldDB" id="A0A0D0DTR0"/>
<dbReference type="GO" id="GO:0006152">
    <property type="term" value="P:purine nucleoside catabolic process"/>
    <property type="evidence" value="ECO:0007669"/>
    <property type="project" value="TreeGrafter"/>
</dbReference>
<dbReference type="InterPro" id="IPR015910">
    <property type="entry name" value="I/U_nuclsd_hydro_CS"/>
</dbReference>
<keyword evidence="6" id="KW-1185">Reference proteome</keyword>
<evidence type="ECO:0000259" key="4">
    <source>
        <dbReference type="Pfam" id="PF01156"/>
    </source>
</evidence>
<evidence type="ECO:0000313" key="5">
    <source>
        <dbReference type="EMBL" id="KIK97378.1"/>
    </source>
</evidence>
<dbReference type="Proteomes" id="UP000054538">
    <property type="component" value="Unassembled WGS sequence"/>
</dbReference>
<dbReference type="GO" id="GO:0008477">
    <property type="term" value="F:purine nucleosidase activity"/>
    <property type="evidence" value="ECO:0007669"/>
    <property type="project" value="TreeGrafter"/>
</dbReference>
<dbReference type="STRING" id="930991.A0A0D0DTR0"/>
<proteinExistence type="inferred from homology"/>
<name>A0A0D0DTR0_9AGAM</name>
<evidence type="ECO:0000256" key="3">
    <source>
        <dbReference type="ARBA" id="ARBA00023295"/>
    </source>
</evidence>
<dbReference type="InterPro" id="IPR023186">
    <property type="entry name" value="IUNH"/>
</dbReference>
<dbReference type="PANTHER" id="PTHR12304">
    <property type="entry name" value="INOSINE-URIDINE PREFERRING NUCLEOSIDE HYDROLASE"/>
    <property type="match status" value="1"/>
</dbReference>
<dbReference type="PANTHER" id="PTHR12304:SF56">
    <property type="entry name" value="HYDROLASE, PUTATIVE (AFU_ORTHOLOGUE AFUA_1G11790)-RELATED"/>
    <property type="match status" value="1"/>
</dbReference>
<comment type="similarity">
    <text evidence="1">Belongs to the IUNH family.</text>
</comment>